<reference evidence="5" key="1">
    <citation type="submission" date="2021-01" db="EMBL/GenBank/DDBJ databases">
        <authorList>
            <person name="Corre E."/>
            <person name="Pelletier E."/>
            <person name="Niang G."/>
            <person name="Scheremetjew M."/>
            <person name="Finn R."/>
            <person name="Kale V."/>
            <person name="Holt S."/>
            <person name="Cochrane G."/>
            <person name="Meng A."/>
            <person name="Brown T."/>
            <person name="Cohen L."/>
        </authorList>
    </citation>
    <scope>NUCLEOTIDE SEQUENCE</scope>
    <source>
        <strain evidence="5">CCMP 2712</strain>
    </source>
</reference>
<dbReference type="NCBIfam" id="TIGR00756">
    <property type="entry name" value="PPR"/>
    <property type="match status" value="2"/>
</dbReference>
<evidence type="ECO:0000256" key="2">
    <source>
        <dbReference type="PROSITE-ProRule" id="PRU00708"/>
    </source>
</evidence>
<dbReference type="InterPro" id="IPR033443">
    <property type="entry name" value="PROP1-like_PPR_dom"/>
</dbReference>
<dbReference type="Pfam" id="PF13812">
    <property type="entry name" value="PPR_3"/>
    <property type="match status" value="4"/>
</dbReference>
<sequence>MVRDSGFSKLLAVTILHTLIETSAQQSLIKEFHSPDSRKKQGCCAFTSSPHLYLSSFVKVCQPAHCRGELLRVGRSHGLIPIVCCDPKEKFVPGSFAVPKRASSTDRKTARKTLLNELAGCKTAATAIELIANHTRGERSGSKIEISAYNLALRLCARKRGGDLEGAEEVMSLMRRAHMTGDIVTYNTLLDVISKGAAQTQSFQQGLRVLNDMRGVGVNPDLNTYNSLLNIAAKGASIPDNSEWVTNGLTVLSMMRENEIEPDVISYNVLIDACARAGGVKGSRGRIEEGLKVLDQMKEAGVQPDTITYNTLINLCAKAARVWGSVGVSHAIRILDMMGETQVAPDLQTYNSLLNTYAQAASAGHVYGYWEVIGILAMMRKEGLHPDLYSYNTIMNLCAKSAKIPPHVKGVTSWSLDEGMEVLKMMAEDNLLGDVVTYTALLETCMSSLRTRGISQVIEHGKMIFSMMKDANITPNTVSYTALINAAKAEGSPKAVLMAHELFLEMDPKERNERTYTAMIGAFARVGRFEDALKVFEESKKYLQPDRIMYSAIMSALSHEQSTVKRLHREMTEDGIVDDEVTAWQLKRAINGTERGRRERQPGAMQKLRDKKYMPVWMKAKRRSQ</sequence>
<dbReference type="EMBL" id="HBKN01013508">
    <property type="protein sequence ID" value="CAE2287971.1"/>
    <property type="molecule type" value="Transcribed_RNA"/>
</dbReference>
<dbReference type="Pfam" id="PF17177">
    <property type="entry name" value="PPR_long"/>
    <property type="match status" value="1"/>
</dbReference>
<protein>
    <recommendedName>
        <fullName evidence="4">PROP1-like PPR domain-containing protein</fullName>
    </recommendedName>
</protein>
<dbReference type="AlphaFoldDB" id="A0A7S4NHB9"/>
<dbReference type="PANTHER" id="PTHR46862:SF5">
    <property type="entry name" value="OS02G0170000 PROTEIN"/>
    <property type="match status" value="1"/>
</dbReference>
<evidence type="ECO:0000259" key="4">
    <source>
        <dbReference type="Pfam" id="PF17177"/>
    </source>
</evidence>
<dbReference type="Pfam" id="PF01535">
    <property type="entry name" value="PPR"/>
    <property type="match status" value="1"/>
</dbReference>
<feature type="chain" id="PRO_5031566554" description="PROP1-like PPR domain-containing protein" evidence="3">
    <location>
        <begin position="25"/>
        <end position="625"/>
    </location>
</feature>
<evidence type="ECO:0000256" key="3">
    <source>
        <dbReference type="SAM" id="SignalP"/>
    </source>
</evidence>
<feature type="repeat" description="PPR" evidence="2">
    <location>
        <begin position="263"/>
        <end position="304"/>
    </location>
</feature>
<organism evidence="5">
    <name type="scientific">Guillardia theta</name>
    <name type="common">Cryptophyte</name>
    <name type="synonym">Cryptomonas phi</name>
    <dbReference type="NCBI Taxonomy" id="55529"/>
    <lineage>
        <taxon>Eukaryota</taxon>
        <taxon>Cryptophyceae</taxon>
        <taxon>Pyrenomonadales</taxon>
        <taxon>Geminigeraceae</taxon>
        <taxon>Guillardia</taxon>
    </lineage>
</organism>
<name>A0A7S4NHB9_GUITH</name>
<feature type="domain" description="PROP1-like PPR" evidence="4">
    <location>
        <begin position="246"/>
        <end position="367"/>
    </location>
</feature>
<dbReference type="Gene3D" id="1.25.40.10">
    <property type="entry name" value="Tetratricopeptide repeat domain"/>
    <property type="match status" value="4"/>
</dbReference>
<dbReference type="InterPro" id="IPR002885">
    <property type="entry name" value="PPR_rpt"/>
</dbReference>
<dbReference type="InterPro" id="IPR011990">
    <property type="entry name" value="TPR-like_helical_dom_sf"/>
</dbReference>
<proteinExistence type="predicted"/>
<evidence type="ECO:0000256" key="1">
    <source>
        <dbReference type="ARBA" id="ARBA00022737"/>
    </source>
</evidence>
<gene>
    <name evidence="5" type="ORF">GTHE00462_LOCUS10523</name>
</gene>
<feature type="signal peptide" evidence="3">
    <location>
        <begin position="1"/>
        <end position="24"/>
    </location>
</feature>
<keyword evidence="1" id="KW-0677">Repeat</keyword>
<dbReference type="PANTHER" id="PTHR46862">
    <property type="entry name" value="OS07G0661900 PROTEIN"/>
    <property type="match status" value="1"/>
</dbReference>
<evidence type="ECO:0000313" key="5">
    <source>
        <dbReference type="EMBL" id="CAE2287971.1"/>
    </source>
</evidence>
<keyword evidence="3" id="KW-0732">Signal</keyword>
<accession>A0A7S4NHB9</accession>
<feature type="repeat" description="PPR" evidence="2">
    <location>
        <begin position="512"/>
        <end position="542"/>
    </location>
</feature>
<dbReference type="PROSITE" id="PS51375">
    <property type="entry name" value="PPR"/>
    <property type="match status" value="2"/>
</dbReference>